<accession>K9X238</accession>
<dbReference type="EMBL" id="CP003642">
    <property type="protein sequence ID" value="AFZ26129.1"/>
    <property type="molecule type" value="Genomic_DNA"/>
</dbReference>
<dbReference type="KEGG" id="csg:Cylst_4019"/>
<evidence type="ECO:0000313" key="1">
    <source>
        <dbReference type="EMBL" id="AFZ26129.1"/>
    </source>
</evidence>
<name>K9X238_9NOST</name>
<organism evidence="1 2">
    <name type="scientific">Cylindrospermum stagnale PCC 7417</name>
    <dbReference type="NCBI Taxonomy" id="56107"/>
    <lineage>
        <taxon>Bacteria</taxon>
        <taxon>Bacillati</taxon>
        <taxon>Cyanobacteriota</taxon>
        <taxon>Cyanophyceae</taxon>
        <taxon>Nostocales</taxon>
        <taxon>Nostocaceae</taxon>
        <taxon>Cylindrospermum</taxon>
    </lineage>
</organism>
<dbReference type="AlphaFoldDB" id="K9X238"/>
<protein>
    <submittedName>
        <fullName evidence="1">Uncharacterized protein</fullName>
    </submittedName>
</protein>
<dbReference type="STRING" id="56107.Cylst_4019"/>
<keyword evidence="2" id="KW-1185">Reference proteome</keyword>
<dbReference type="RefSeq" id="WP_015209372.1">
    <property type="nucleotide sequence ID" value="NC_019757.1"/>
</dbReference>
<dbReference type="Proteomes" id="UP000010475">
    <property type="component" value="Chromosome"/>
</dbReference>
<sequence length="110" mass="11828">MTEERYNEAIKDLTQALAIDENASSVARMTELSLSLKVSCFLFLSLHCNSLLDDYRGLGSAIAFAPSGKDHNAAINILNKAAGHSVFKAKSLLSNSRIVMFAPTVIGTPI</sequence>
<dbReference type="HOGENOM" id="CLU_2166797_0_0_3"/>
<evidence type="ECO:0000313" key="2">
    <source>
        <dbReference type="Proteomes" id="UP000010475"/>
    </source>
</evidence>
<dbReference type="eggNOG" id="COG0675">
    <property type="taxonomic scope" value="Bacteria"/>
</dbReference>
<reference evidence="1 2" key="1">
    <citation type="submission" date="2012-06" db="EMBL/GenBank/DDBJ databases">
        <title>Finished chromosome of genome of Cylindrospermum stagnale PCC 7417.</title>
        <authorList>
            <consortium name="US DOE Joint Genome Institute"/>
            <person name="Gugger M."/>
            <person name="Coursin T."/>
            <person name="Rippka R."/>
            <person name="Tandeau De Marsac N."/>
            <person name="Huntemann M."/>
            <person name="Wei C.-L."/>
            <person name="Han J."/>
            <person name="Detter J.C."/>
            <person name="Han C."/>
            <person name="Tapia R."/>
            <person name="Chen A."/>
            <person name="Kyrpides N."/>
            <person name="Mavromatis K."/>
            <person name="Markowitz V."/>
            <person name="Szeto E."/>
            <person name="Ivanova N."/>
            <person name="Pagani I."/>
            <person name="Pati A."/>
            <person name="Goodwin L."/>
            <person name="Nordberg H.P."/>
            <person name="Cantor M.N."/>
            <person name="Hua S.X."/>
            <person name="Woyke T."/>
            <person name="Kerfeld C.A."/>
        </authorList>
    </citation>
    <scope>NUCLEOTIDE SEQUENCE [LARGE SCALE GENOMIC DNA]</scope>
    <source>
        <strain evidence="1 2">PCC 7417</strain>
    </source>
</reference>
<gene>
    <name evidence="1" type="ORF">Cylst_4019</name>
</gene>
<proteinExistence type="predicted"/>